<dbReference type="STRING" id="1522312.GCA_900177895_02111"/>
<dbReference type="GO" id="GO:0009279">
    <property type="term" value="C:cell outer membrane"/>
    <property type="evidence" value="ECO:0007669"/>
    <property type="project" value="UniProtKB-SubCell"/>
</dbReference>
<evidence type="ECO:0000256" key="6">
    <source>
        <dbReference type="SAM" id="MobiDB-lite"/>
    </source>
</evidence>
<dbReference type="AlphaFoldDB" id="A0A238HDY6"/>
<evidence type="ECO:0000256" key="7">
    <source>
        <dbReference type="SAM" id="SignalP"/>
    </source>
</evidence>
<dbReference type="EMBL" id="FXUV02000001">
    <property type="protein sequence ID" value="SNB51375.1"/>
    <property type="molecule type" value="Genomic_DNA"/>
</dbReference>
<evidence type="ECO:0000313" key="9">
    <source>
        <dbReference type="EMBL" id="SMQ11727.1"/>
    </source>
</evidence>
<comment type="subcellular location">
    <subcellularLocation>
        <location evidence="1">Cell outer membrane</location>
        <topology evidence="1">Lipid-anchor</topology>
    </subcellularLocation>
</comment>
<dbReference type="InterPro" id="IPR000923">
    <property type="entry name" value="BlueCu_1"/>
</dbReference>
<evidence type="ECO:0000313" key="11">
    <source>
        <dbReference type="Proteomes" id="UP000215450"/>
    </source>
</evidence>
<accession>A0A238HDY6</accession>
<dbReference type="PROSITE" id="PS00196">
    <property type="entry name" value="COPPER_BLUE"/>
    <property type="match status" value="1"/>
</dbReference>
<evidence type="ECO:0000256" key="2">
    <source>
        <dbReference type="ARBA" id="ARBA00022448"/>
    </source>
</evidence>
<sequence length="187" mass="19073">MKRYLALMTAATLALSACGDKPAPETSPVPAEASAPATSEVAPAAEVSAATSSTPAAATSDCSVVVSSNDAMQFDTKEIAVKSSCQQFTITLKHTGKAPAAAMGHNIVISKTADKDGVVSDGSSASQTNYVKPNDERVIAATKIIGGGEETSVTLNPAKLAKGEAYDFYCTFPGHSSLMNGKVTLVD</sequence>
<feature type="chain" id="PRO_5015075131" evidence="7">
    <location>
        <begin position="20"/>
        <end position="187"/>
    </location>
</feature>
<keyword evidence="3" id="KW-0479">Metal-binding</keyword>
<evidence type="ECO:0000313" key="10">
    <source>
        <dbReference type="EMBL" id="SNB51375.1"/>
    </source>
</evidence>
<keyword evidence="5" id="KW-0186">Copper</keyword>
<dbReference type="EMBL" id="FXUV01000001">
    <property type="protein sequence ID" value="SMQ11727.1"/>
    <property type="molecule type" value="Genomic_DNA"/>
</dbReference>
<feature type="region of interest" description="Disordered" evidence="6">
    <location>
        <begin position="20"/>
        <end position="42"/>
    </location>
</feature>
<reference evidence="10 11" key="2">
    <citation type="submission" date="2017-06" db="EMBL/GenBank/DDBJ databases">
        <authorList>
            <person name="Kim H.J."/>
            <person name="Triplett B.A."/>
        </authorList>
    </citation>
    <scope>NUCLEOTIDE SEQUENCE [LARGE SCALE GENOMIC DNA]</scope>
    <source>
        <strain evidence="10">Kingella_eburonensis</strain>
    </source>
</reference>
<dbReference type="InterPro" id="IPR050845">
    <property type="entry name" value="Cu-binding_ET"/>
</dbReference>
<dbReference type="PANTHER" id="PTHR38439">
    <property type="entry name" value="AURACYANIN-B"/>
    <property type="match status" value="1"/>
</dbReference>
<dbReference type="NCBIfam" id="TIGR02695">
    <property type="entry name" value="azurin"/>
    <property type="match status" value="1"/>
</dbReference>
<dbReference type="GO" id="GO:0009055">
    <property type="term" value="F:electron transfer activity"/>
    <property type="evidence" value="ECO:0007669"/>
    <property type="project" value="InterPro"/>
</dbReference>
<dbReference type="SUPFAM" id="SSF49503">
    <property type="entry name" value="Cupredoxins"/>
    <property type="match status" value="1"/>
</dbReference>
<feature type="compositionally biased region" description="Low complexity" evidence="6">
    <location>
        <begin position="24"/>
        <end position="42"/>
    </location>
</feature>
<evidence type="ECO:0000256" key="5">
    <source>
        <dbReference type="ARBA" id="ARBA00023008"/>
    </source>
</evidence>
<dbReference type="Pfam" id="PF00127">
    <property type="entry name" value="Copper-bind"/>
    <property type="match status" value="1"/>
</dbReference>
<dbReference type="InterPro" id="IPR028871">
    <property type="entry name" value="BlueCu_1_BS"/>
</dbReference>
<keyword evidence="7" id="KW-0732">Signal</keyword>
<protein>
    <submittedName>
        <fullName evidence="9">Outer membrane protein H.8</fullName>
    </submittedName>
</protein>
<dbReference type="InterPro" id="IPR014068">
    <property type="entry name" value="Azurin"/>
</dbReference>
<dbReference type="Gene3D" id="2.60.40.420">
    <property type="entry name" value="Cupredoxins - blue copper proteins"/>
    <property type="match status" value="1"/>
</dbReference>
<name>A0A238HDY6_9NEIS</name>
<dbReference type="PANTHER" id="PTHR38439:SF2">
    <property type="entry name" value="OUTER MEMBRANE PROTEIN H.8"/>
    <property type="match status" value="1"/>
</dbReference>
<dbReference type="PROSITE" id="PS51257">
    <property type="entry name" value="PROKAR_LIPOPROTEIN"/>
    <property type="match status" value="1"/>
</dbReference>
<organism evidence="9">
    <name type="scientific">Kingella negevensis</name>
    <dbReference type="NCBI Taxonomy" id="1522312"/>
    <lineage>
        <taxon>Bacteria</taxon>
        <taxon>Pseudomonadati</taxon>
        <taxon>Pseudomonadota</taxon>
        <taxon>Betaproteobacteria</taxon>
        <taxon>Neisseriales</taxon>
        <taxon>Neisseriaceae</taxon>
        <taxon>Kingella</taxon>
    </lineage>
</organism>
<evidence type="ECO:0000256" key="1">
    <source>
        <dbReference type="ARBA" id="ARBA00004459"/>
    </source>
</evidence>
<feature type="signal peptide" evidence="7">
    <location>
        <begin position="1"/>
        <end position="19"/>
    </location>
</feature>
<keyword evidence="11" id="KW-1185">Reference proteome</keyword>
<dbReference type="OrthoDB" id="9814063at2"/>
<feature type="domain" description="Blue (type 1) copper" evidence="8">
    <location>
        <begin position="61"/>
        <end position="185"/>
    </location>
</feature>
<evidence type="ECO:0000256" key="4">
    <source>
        <dbReference type="ARBA" id="ARBA00022982"/>
    </source>
</evidence>
<dbReference type="Proteomes" id="UP000215450">
    <property type="component" value="Unassembled WGS sequence"/>
</dbReference>
<keyword evidence="4" id="KW-0249">Electron transport</keyword>
<dbReference type="RefSeq" id="WP_095061830.1">
    <property type="nucleotide sequence ID" value="NZ_FXUV02000001.1"/>
</dbReference>
<proteinExistence type="predicted"/>
<dbReference type="InterPro" id="IPR008972">
    <property type="entry name" value="Cupredoxin"/>
</dbReference>
<evidence type="ECO:0000256" key="3">
    <source>
        <dbReference type="ARBA" id="ARBA00022723"/>
    </source>
</evidence>
<gene>
    <name evidence="9" type="ORF">KEBURONENSIS_00082</name>
</gene>
<evidence type="ECO:0000259" key="8">
    <source>
        <dbReference type="Pfam" id="PF00127"/>
    </source>
</evidence>
<reference evidence="9" key="1">
    <citation type="submission" date="2017-05" db="EMBL/GenBank/DDBJ databases">
        <authorList>
            <person name="Song R."/>
            <person name="Chenine A.L."/>
            <person name="Ruprecht R.M."/>
        </authorList>
    </citation>
    <scope>NUCLEOTIDE SEQUENCE</scope>
    <source>
        <strain evidence="9">Kingella_eburonensis</strain>
    </source>
</reference>
<dbReference type="CDD" id="cd13922">
    <property type="entry name" value="Azurin"/>
    <property type="match status" value="1"/>
</dbReference>
<dbReference type="GO" id="GO:0005507">
    <property type="term" value="F:copper ion binding"/>
    <property type="evidence" value="ECO:0007669"/>
    <property type="project" value="InterPro"/>
</dbReference>
<keyword evidence="2" id="KW-0813">Transport</keyword>